<name>A0A0R1UB51_9LACO</name>
<dbReference type="EMBL" id="AZFM01000008">
    <property type="protein sequence ID" value="KRL90614.1"/>
    <property type="molecule type" value="Genomic_DNA"/>
</dbReference>
<dbReference type="Proteomes" id="UP000051036">
    <property type="component" value="Unassembled WGS sequence"/>
</dbReference>
<evidence type="ECO:0008006" key="3">
    <source>
        <dbReference type="Google" id="ProtNLM"/>
    </source>
</evidence>
<evidence type="ECO:0000313" key="2">
    <source>
        <dbReference type="Proteomes" id="UP000051036"/>
    </source>
</evidence>
<dbReference type="STRING" id="1423763.FC46_GL001871"/>
<reference evidence="1 2" key="1">
    <citation type="journal article" date="2015" name="Genome Announc.">
        <title>Expanding the biotechnology potential of lactobacilli through comparative genomics of 213 strains and associated genera.</title>
        <authorList>
            <person name="Sun Z."/>
            <person name="Harris H.M."/>
            <person name="McCann A."/>
            <person name="Guo C."/>
            <person name="Argimon S."/>
            <person name="Zhang W."/>
            <person name="Yang X."/>
            <person name="Jeffery I.B."/>
            <person name="Cooney J.C."/>
            <person name="Kagawa T.F."/>
            <person name="Liu W."/>
            <person name="Song Y."/>
            <person name="Salvetti E."/>
            <person name="Wrobel A."/>
            <person name="Rasinkangas P."/>
            <person name="Parkhill J."/>
            <person name="Rea M.C."/>
            <person name="O'Sullivan O."/>
            <person name="Ritari J."/>
            <person name="Douillard F.P."/>
            <person name="Paul Ross R."/>
            <person name="Yang R."/>
            <person name="Briner A.E."/>
            <person name="Felis G.E."/>
            <person name="de Vos W.M."/>
            <person name="Barrangou R."/>
            <person name="Klaenhammer T.R."/>
            <person name="Caufield P.W."/>
            <person name="Cui Y."/>
            <person name="Zhang H."/>
            <person name="O'Toole P.W."/>
        </authorList>
    </citation>
    <scope>NUCLEOTIDE SEQUENCE [LARGE SCALE GENOMIC DNA]</scope>
    <source>
        <strain evidence="1 2">DSM 16043</strain>
    </source>
</reference>
<organism evidence="1 2">
    <name type="scientific">Lactobacillus kalixensis DSM 16043</name>
    <dbReference type="NCBI Taxonomy" id="1423763"/>
    <lineage>
        <taxon>Bacteria</taxon>
        <taxon>Bacillati</taxon>
        <taxon>Bacillota</taxon>
        <taxon>Bacilli</taxon>
        <taxon>Lactobacillales</taxon>
        <taxon>Lactobacillaceae</taxon>
        <taxon>Lactobacillus</taxon>
    </lineage>
</organism>
<proteinExistence type="predicted"/>
<comment type="caution">
    <text evidence="1">The sequence shown here is derived from an EMBL/GenBank/DDBJ whole genome shotgun (WGS) entry which is preliminary data.</text>
</comment>
<keyword evidence="2" id="KW-1185">Reference proteome</keyword>
<protein>
    <recommendedName>
        <fullName evidence="3">SAM-dependent methyltransferase</fullName>
    </recommendedName>
</protein>
<accession>A0A0R1UB51</accession>
<sequence length="176" mass="19952">MLDSVRQYISLKYGIWSLPNLETASAIKNELHVSTALEIMAGNAYWSKALQEVGIKTVATDSLEWAKSSETGQHGFIQVEDLSAIDAIKKYPDFDLILCSWSPNFGHSDTAAIKIWQEVSSSKLLFIGEKNGATNSPEFWENTSFNNSKVMEKINKTFISYDFIDERIFEIDRNRI</sequence>
<gene>
    <name evidence="1" type="ORF">FC46_GL001871</name>
</gene>
<dbReference type="PATRIC" id="fig|1423763.3.peg.1907"/>
<dbReference type="AlphaFoldDB" id="A0A0R1UB51"/>
<evidence type="ECO:0000313" key="1">
    <source>
        <dbReference type="EMBL" id="KRL90614.1"/>
    </source>
</evidence>